<dbReference type="PANTHER" id="PTHR42788">
    <property type="entry name" value="TAURINE IMPORT ATP-BINDING PROTEIN-RELATED"/>
    <property type="match status" value="1"/>
</dbReference>
<dbReference type="OrthoDB" id="422637at2759"/>
<keyword evidence="4 6" id="KW-0067">ATP-binding</keyword>
<dbReference type="eggNOG" id="KOG0055">
    <property type="taxonomic scope" value="Eukaryota"/>
</dbReference>
<gene>
    <name evidence="6" type="ORF">Gasu_62660</name>
</gene>
<evidence type="ECO:0000256" key="3">
    <source>
        <dbReference type="ARBA" id="ARBA00022741"/>
    </source>
</evidence>
<dbReference type="KEGG" id="gsl:Gasu_62660"/>
<dbReference type="OMA" id="RMPIKSI"/>
<dbReference type="InterPro" id="IPR003439">
    <property type="entry name" value="ABC_transporter-like_ATP-bd"/>
</dbReference>
<dbReference type="Gene3D" id="3.40.50.300">
    <property type="entry name" value="P-loop containing nucleotide triphosphate hydrolases"/>
    <property type="match status" value="1"/>
</dbReference>
<protein>
    <recommendedName>
        <fullName evidence="1">Probable ATP-dependent transporter ycf16</fullName>
    </recommendedName>
</protein>
<dbReference type="GO" id="GO:0005524">
    <property type="term" value="F:ATP binding"/>
    <property type="evidence" value="ECO:0007669"/>
    <property type="project" value="UniProtKB-KW"/>
</dbReference>
<organism evidence="6 7">
    <name type="scientific">Galdieria sulphuraria</name>
    <name type="common">Red alga</name>
    <dbReference type="NCBI Taxonomy" id="130081"/>
    <lineage>
        <taxon>Eukaryota</taxon>
        <taxon>Rhodophyta</taxon>
        <taxon>Bangiophyceae</taxon>
        <taxon>Galdieriales</taxon>
        <taxon>Galdieriaceae</taxon>
        <taxon>Galdieria</taxon>
    </lineage>
</organism>
<dbReference type="InterPro" id="IPR027417">
    <property type="entry name" value="P-loop_NTPase"/>
</dbReference>
<dbReference type="Gramene" id="EME26084">
    <property type="protein sequence ID" value="EME26084"/>
    <property type="gene ID" value="Gasu_62660"/>
</dbReference>
<reference evidence="7" key="1">
    <citation type="journal article" date="2013" name="Science">
        <title>Gene transfer from bacteria and archaea facilitated evolution of an extremophilic eukaryote.</title>
        <authorList>
            <person name="Schonknecht G."/>
            <person name="Chen W.H."/>
            <person name="Ternes C.M."/>
            <person name="Barbier G.G."/>
            <person name="Shrestha R.P."/>
            <person name="Stanke M."/>
            <person name="Brautigam A."/>
            <person name="Baker B.J."/>
            <person name="Banfield J.F."/>
            <person name="Garavito R.M."/>
            <person name="Carr K."/>
            <person name="Wilkerson C."/>
            <person name="Rensing S.A."/>
            <person name="Gagneul D."/>
            <person name="Dickenson N.E."/>
            <person name="Oesterhelt C."/>
            <person name="Lercher M.J."/>
            <person name="Weber A.P."/>
        </authorList>
    </citation>
    <scope>NUCLEOTIDE SEQUENCE [LARGE SCALE GENOMIC DNA]</scope>
    <source>
        <strain evidence="7">074W</strain>
    </source>
</reference>
<sequence length="559" mass="63376">MNLLVHNDSFQVFFYSHATSCFQFYPPIFSWKVFNTNSLQHYRQTMSSSFTPMDKLCWRTGNKYCCRVATQWNKNSRDTRMRQSTKNRKIYWQCRSTQVSVEEEQQQQSSVCTLQFKNVGLQVGKVPIIRDINFSLFEGEILCLLGPSGSGKSTILRIAAGLTRPTEGFVYYQGKELHGINEGAAIVFQNFALFPWLTVSENVELGIRGAKSKIQRKAKAEKAIDMIGLDGYENAYPKELSGGMRQRVGFARAIAVEPELLCMDEPFSALDVLTGENLKSELLRLWQAGEIPTKSILIVTHSIEEAVGLADRIIILGKDPGHIRSLLRIPLSHPRDRKSRSFQNLIDHVYTLLSRPDATCLSESIPVVVSKKQKSTFLVSSSARLVSQESSKYPTLPSVRIGSVAGLLSFFGDERCIDLYRLGQRLQLDVDDLYPLLEAGVILNILKVTEGDVMLTDQGSRFSVASIDDKKSMVREALLQSEGARLIQQIYWLLRQTKRVHRVPEELILDTILEKYFSPSESRRQLEVAIEWGRYAELFGYDAPSGELFLDEEDPQQEE</sequence>
<proteinExistence type="predicted"/>
<dbReference type="AlphaFoldDB" id="M2XRL3"/>
<dbReference type="GO" id="GO:0016887">
    <property type="term" value="F:ATP hydrolysis activity"/>
    <property type="evidence" value="ECO:0007669"/>
    <property type="project" value="InterPro"/>
</dbReference>
<dbReference type="RefSeq" id="XP_005702604.1">
    <property type="nucleotide sequence ID" value="XM_005702547.1"/>
</dbReference>
<dbReference type="InterPro" id="IPR050166">
    <property type="entry name" value="ABC_transporter_ATP-bind"/>
</dbReference>
<dbReference type="InterPro" id="IPR017871">
    <property type="entry name" value="ABC_transporter-like_CS"/>
</dbReference>
<evidence type="ECO:0000313" key="6">
    <source>
        <dbReference type="EMBL" id="EME26084.1"/>
    </source>
</evidence>
<keyword evidence="7" id="KW-1185">Reference proteome</keyword>
<dbReference type="PROSITE" id="PS50893">
    <property type="entry name" value="ABC_TRANSPORTER_2"/>
    <property type="match status" value="1"/>
</dbReference>
<dbReference type="EMBL" id="KB454615">
    <property type="protein sequence ID" value="EME26084.1"/>
    <property type="molecule type" value="Genomic_DNA"/>
</dbReference>
<keyword evidence="6" id="KW-0378">Hydrolase</keyword>
<dbReference type="CDD" id="cd03293">
    <property type="entry name" value="ABC_NrtD_SsuB_transporters"/>
    <property type="match status" value="1"/>
</dbReference>
<dbReference type="InterPro" id="IPR003593">
    <property type="entry name" value="AAA+_ATPase"/>
</dbReference>
<evidence type="ECO:0000313" key="7">
    <source>
        <dbReference type="Proteomes" id="UP000030680"/>
    </source>
</evidence>
<evidence type="ECO:0000256" key="4">
    <source>
        <dbReference type="ARBA" id="ARBA00022840"/>
    </source>
</evidence>
<dbReference type="SUPFAM" id="SSF52540">
    <property type="entry name" value="P-loop containing nucleoside triphosphate hydrolases"/>
    <property type="match status" value="1"/>
</dbReference>
<feature type="domain" description="ABC transporter" evidence="5">
    <location>
        <begin position="114"/>
        <end position="343"/>
    </location>
</feature>
<accession>M2XRL3</accession>
<dbReference type="InterPro" id="IPR018632">
    <property type="entry name" value="AAA-associated_dom_C"/>
</dbReference>
<dbReference type="Pfam" id="PF09821">
    <property type="entry name" value="AAA_assoc_C"/>
    <property type="match status" value="1"/>
</dbReference>
<dbReference type="Pfam" id="PF00005">
    <property type="entry name" value="ABC_tran"/>
    <property type="match status" value="1"/>
</dbReference>
<keyword evidence="3" id="KW-0547">Nucleotide-binding</keyword>
<keyword evidence="2" id="KW-0813">Transport</keyword>
<dbReference type="GeneID" id="17085074"/>
<evidence type="ECO:0000259" key="5">
    <source>
        <dbReference type="PROSITE" id="PS50893"/>
    </source>
</evidence>
<name>M2XRL3_GALSU</name>
<dbReference type="STRING" id="130081.M2XRL3"/>
<dbReference type="Proteomes" id="UP000030680">
    <property type="component" value="Unassembled WGS sequence"/>
</dbReference>
<dbReference type="PROSITE" id="PS00211">
    <property type="entry name" value="ABC_TRANSPORTER_1"/>
    <property type="match status" value="1"/>
</dbReference>
<evidence type="ECO:0000256" key="1">
    <source>
        <dbReference type="ARBA" id="ARBA00014334"/>
    </source>
</evidence>
<evidence type="ECO:0000256" key="2">
    <source>
        <dbReference type="ARBA" id="ARBA00022448"/>
    </source>
</evidence>
<dbReference type="SMART" id="SM00382">
    <property type="entry name" value="AAA"/>
    <property type="match status" value="1"/>
</dbReference>
<dbReference type="PANTHER" id="PTHR42788:SF13">
    <property type="entry name" value="ALIPHATIC SULFONATES IMPORT ATP-BINDING PROTEIN SSUB"/>
    <property type="match status" value="1"/>
</dbReference>